<accession>A0A017HNS6</accession>
<gene>
    <name evidence="2" type="ORF">Rumeso_03004</name>
</gene>
<dbReference type="OrthoDB" id="9807890at2"/>
<feature type="domain" description="Calcineurin-like phosphoesterase" evidence="1">
    <location>
        <begin position="27"/>
        <end position="209"/>
    </location>
</feature>
<keyword evidence="3" id="KW-1185">Reference proteome</keyword>
<dbReference type="HOGENOM" id="CLU_023125_4_1_5"/>
<organism evidence="2 3">
    <name type="scientific">Rubellimicrobium mesophilum DSM 19309</name>
    <dbReference type="NCBI Taxonomy" id="442562"/>
    <lineage>
        <taxon>Bacteria</taxon>
        <taxon>Pseudomonadati</taxon>
        <taxon>Pseudomonadota</taxon>
        <taxon>Alphaproteobacteria</taxon>
        <taxon>Rhodobacterales</taxon>
        <taxon>Roseobacteraceae</taxon>
        <taxon>Rubellimicrobium</taxon>
    </lineage>
</organism>
<comment type="caution">
    <text evidence="2">The sequence shown here is derived from an EMBL/GenBank/DDBJ whole genome shotgun (WGS) entry which is preliminary data.</text>
</comment>
<reference evidence="2 3" key="1">
    <citation type="submission" date="2013-02" db="EMBL/GenBank/DDBJ databases">
        <authorList>
            <person name="Fiebig A."/>
            <person name="Goeker M."/>
            <person name="Klenk H.-P.P."/>
        </authorList>
    </citation>
    <scope>NUCLEOTIDE SEQUENCE [LARGE SCALE GENOMIC DNA]</scope>
    <source>
        <strain evidence="2 3">DSM 19309</strain>
    </source>
</reference>
<dbReference type="GO" id="GO:0016791">
    <property type="term" value="F:phosphatase activity"/>
    <property type="evidence" value="ECO:0007669"/>
    <property type="project" value="TreeGrafter"/>
</dbReference>
<dbReference type="PANTHER" id="PTHR42850:SF4">
    <property type="entry name" value="ZINC-DEPENDENT ENDOPOLYPHOSPHATASE"/>
    <property type="match status" value="1"/>
</dbReference>
<dbReference type="Pfam" id="PF00149">
    <property type="entry name" value="Metallophos"/>
    <property type="match status" value="1"/>
</dbReference>
<dbReference type="InterPro" id="IPR050126">
    <property type="entry name" value="Ap4A_hydrolase"/>
</dbReference>
<dbReference type="GO" id="GO:0008803">
    <property type="term" value="F:bis(5'-nucleosyl)-tetraphosphatase (symmetrical) activity"/>
    <property type="evidence" value="ECO:0007669"/>
    <property type="project" value="TreeGrafter"/>
</dbReference>
<evidence type="ECO:0000259" key="1">
    <source>
        <dbReference type="Pfam" id="PF00149"/>
    </source>
</evidence>
<dbReference type="PANTHER" id="PTHR42850">
    <property type="entry name" value="METALLOPHOSPHOESTERASE"/>
    <property type="match status" value="1"/>
</dbReference>
<dbReference type="AlphaFoldDB" id="A0A017HNS6"/>
<dbReference type="Gene3D" id="3.60.21.10">
    <property type="match status" value="1"/>
</dbReference>
<dbReference type="GO" id="GO:0005737">
    <property type="term" value="C:cytoplasm"/>
    <property type="evidence" value="ECO:0007669"/>
    <property type="project" value="TreeGrafter"/>
</dbReference>
<sequence>MRRLLERLSRRSAAPAGFDAPLAPDRPLAVIGDVHGRDALLARLLGRIAERAPEAQIVLVGDMIDRGEESAAVLRRVSGRADLVGLRGNHEAMCLEFLDDPEAYGPRWLFNGGLQTLASFGIGGVSERSRGEGLRAARDRLREAMGEELIAWLRARPLWWRSGNVVVAHAGADPARPLEEQEEQALLWGHPRFGEVPRTDGLWVVHGHTILPRPIVEGGRIGVDTGAYATGRLTAALIGAGGVEFLST</sequence>
<dbReference type="EMBL" id="AOSK01000081">
    <property type="protein sequence ID" value="EYD75434.1"/>
    <property type="molecule type" value="Genomic_DNA"/>
</dbReference>
<dbReference type="STRING" id="442562.Rumeso_03004"/>
<dbReference type="InterPro" id="IPR029052">
    <property type="entry name" value="Metallo-depent_PP-like"/>
</dbReference>
<evidence type="ECO:0000313" key="2">
    <source>
        <dbReference type="EMBL" id="EYD75434.1"/>
    </source>
</evidence>
<dbReference type="SUPFAM" id="SSF56300">
    <property type="entry name" value="Metallo-dependent phosphatases"/>
    <property type="match status" value="1"/>
</dbReference>
<dbReference type="Proteomes" id="UP000019666">
    <property type="component" value="Unassembled WGS sequence"/>
</dbReference>
<dbReference type="PATRIC" id="fig|442562.3.peg.2956"/>
<dbReference type="GO" id="GO:0110154">
    <property type="term" value="P:RNA decapping"/>
    <property type="evidence" value="ECO:0007669"/>
    <property type="project" value="TreeGrafter"/>
</dbReference>
<proteinExistence type="predicted"/>
<name>A0A017HNS6_9RHOB</name>
<evidence type="ECO:0000313" key="3">
    <source>
        <dbReference type="Proteomes" id="UP000019666"/>
    </source>
</evidence>
<dbReference type="InterPro" id="IPR004843">
    <property type="entry name" value="Calcineurin-like_PHP"/>
</dbReference>
<dbReference type="RefSeq" id="WP_051521374.1">
    <property type="nucleotide sequence ID" value="NZ_KK088586.1"/>
</dbReference>
<protein>
    <submittedName>
        <fullName evidence="2">Serine/threonine protein phosphatase I</fullName>
    </submittedName>
</protein>